<dbReference type="AlphaFoldDB" id="A0AAD9U5S7"/>
<reference evidence="1" key="1">
    <citation type="journal article" date="2023" name="Plant J.">
        <title>Genome sequences and population genomics provide insights into the demographic history, inbreeding, and mutation load of two 'living fossil' tree species of Dipteronia.</title>
        <authorList>
            <person name="Feng Y."/>
            <person name="Comes H.P."/>
            <person name="Chen J."/>
            <person name="Zhu S."/>
            <person name="Lu R."/>
            <person name="Zhang X."/>
            <person name="Li P."/>
            <person name="Qiu J."/>
            <person name="Olsen K.M."/>
            <person name="Qiu Y."/>
        </authorList>
    </citation>
    <scope>NUCLEOTIDE SEQUENCE</scope>
    <source>
        <strain evidence="1">KIB01</strain>
    </source>
</reference>
<sequence>MASHAFRLLRTPEEDRPLMTMSNLDLDPPTNEDNDHKMKQIQIDNTPWVGFELGSADDWFKVLDLVWKRRGSSFLASAFAGGFRSDVTEGGRSSSNDGEFRLSSDIDVRRWPQLLYLLVS</sequence>
<dbReference type="EMBL" id="JANJYI010000005">
    <property type="protein sequence ID" value="KAK2648058.1"/>
    <property type="molecule type" value="Genomic_DNA"/>
</dbReference>
<accession>A0AAD9U5S7</accession>
<protein>
    <submittedName>
        <fullName evidence="1">Uncharacterized protein</fullName>
    </submittedName>
</protein>
<comment type="caution">
    <text evidence="1">The sequence shown here is derived from an EMBL/GenBank/DDBJ whole genome shotgun (WGS) entry which is preliminary data.</text>
</comment>
<keyword evidence="2" id="KW-1185">Reference proteome</keyword>
<evidence type="ECO:0000313" key="2">
    <source>
        <dbReference type="Proteomes" id="UP001280121"/>
    </source>
</evidence>
<organism evidence="1 2">
    <name type="scientific">Dipteronia dyeriana</name>
    <dbReference type="NCBI Taxonomy" id="168575"/>
    <lineage>
        <taxon>Eukaryota</taxon>
        <taxon>Viridiplantae</taxon>
        <taxon>Streptophyta</taxon>
        <taxon>Embryophyta</taxon>
        <taxon>Tracheophyta</taxon>
        <taxon>Spermatophyta</taxon>
        <taxon>Magnoliopsida</taxon>
        <taxon>eudicotyledons</taxon>
        <taxon>Gunneridae</taxon>
        <taxon>Pentapetalae</taxon>
        <taxon>rosids</taxon>
        <taxon>malvids</taxon>
        <taxon>Sapindales</taxon>
        <taxon>Sapindaceae</taxon>
        <taxon>Hippocastanoideae</taxon>
        <taxon>Acereae</taxon>
        <taxon>Dipteronia</taxon>
    </lineage>
</organism>
<dbReference type="Proteomes" id="UP001280121">
    <property type="component" value="Unassembled WGS sequence"/>
</dbReference>
<name>A0AAD9U5S7_9ROSI</name>
<evidence type="ECO:0000313" key="1">
    <source>
        <dbReference type="EMBL" id="KAK2648058.1"/>
    </source>
</evidence>
<proteinExistence type="predicted"/>
<gene>
    <name evidence="1" type="ORF">Ddye_015547</name>
</gene>